<reference evidence="10 11" key="1">
    <citation type="submission" date="2021-02" db="EMBL/GenBank/DDBJ databases">
        <title>Porcisia hertigi Genome sequencing and assembly.</title>
        <authorList>
            <person name="Almutairi H."/>
            <person name="Gatherer D."/>
        </authorList>
    </citation>
    <scope>NUCLEOTIDE SEQUENCE [LARGE SCALE GENOMIC DNA]</scope>
    <source>
        <strain evidence="10 11">C119</strain>
    </source>
</reference>
<accession>A0A836ID42</accession>
<evidence type="ECO:0000256" key="3">
    <source>
        <dbReference type="ARBA" id="ARBA00022723"/>
    </source>
</evidence>
<dbReference type="GO" id="GO:0004526">
    <property type="term" value="F:ribonuclease P activity"/>
    <property type="evidence" value="ECO:0007669"/>
    <property type="project" value="TreeGrafter"/>
</dbReference>
<dbReference type="KEGG" id="phet:94287629"/>
<dbReference type="EMBL" id="JAFJZO010000035">
    <property type="protein sequence ID" value="KAG5492925.1"/>
    <property type="molecule type" value="Genomic_DNA"/>
</dbReference>
<dbReference type="InterPro" id="IPR031595">
    <property type="entry name" value="PRORP_C"/>
</dbReference>
<keyword evidence="7" id="KW-0496">Mitochondrion</keyword>
<evidence type="ECO:0000256" key="4">
    <source>
        <dbReference type="ARBA" id="ARBA00022801"/>
    </source>
</evidence>
<dbReference type="GO" id="GO:0001682">
    <property type="term" value="P:tRNA 5'-leader removal"/>
    <property type="evidence" value="ECO:0007669"/>
    <property type="project" value="TreeGrafter"/>
</dbReference>
<evidence type="ECO:0000256" key="7">
    <source>
        <dbReference type="ARBA" id="ARBA00023128"/>
    </source>
</evidence>
<organism evidence="10 11">
    <name type="scientific">Porcisia hertigi</name>
    <dbReference type="NCBI Taxonomy" id="2761500"/>
    <lineage>
        <taxon>Eukaryota</taxon>
        <taxon>Discoba</taxon>
        <taxon>Euglenozoa</taxon>
        <taxon>Kinetoplastea</taxon>
        <taxon>Metakinetoplastina</taxon>
        <taxon>Trypanosomatida</taxon>
        <taxon>Trypanosomatidae</taxon>
        <taxon>Leishmaniinae</taxon>
        <taxon>Porcisia</taxon>
    </lineage>
</organism>
<dbReference type="AlphaFoldDB" id="A0A836ID42"/>
<evidence type="ECO:0000313" key="11">
    <source>
        <dbReference type="Proteomes" id="UP000674318"/>
    </source>
</evidence>
<comment type="similarity">
    <text evidence="2">Belongs to the PPR family. P subfamily.</text>
</comment>
<dbReference type="GeneID" id="94287629"/>
<keyword evidence="4" id="KW-0378">Hydrolase</keyword>
<dbReference type="GO" id="GO:0005739">
    <property type="term" value="C:mitochondrion"/>
    <property type="evidence" value="ECO:0007669"/>
    <property type="project" value="UniProtKB-SubCell"/>
</dbReference>
<evidence type="ECO:0000256" key="2">
    <source>
        <dbReference type="ARBA" id="ARBA00007626"/>
    </source>
</evidence>
<evidence type="ECO:0000256" key="8">
    <source>
        <dbReference type="SAM" id="MobiDB-lite"/>
    </source>
</evidence>
<name>A0A836ID42_9TRYP</name>
<proteinExistence type="inferred from homology"/>
<dbReference type="Gene3D" id="3.40.50.11980">
    <property type="match status" value="1"/>
</dbReference>
<dbReference type="Pfam" id="PF16953">
    <property type="entry name" value="PRORP"/>
    <property type="match status" value="1"/>
</dbReference>
<dbReference type="RefSeq" id="XP_067753709.1">
    <property type="nucleotide sequence ID" value="XM_067897552.1"/>
</dbReference>
<evidence type="ECO:0000313" key="10">
    <source>
        <dbReference type="EMBL" id="KAG5492925.1"/>
    </source>
</evidence>
<dbReference type="Proteomes" id="UP000674318">
    <property type="component" value="Chromosome 35"/>
</dbReference>
<feature type="domain" description="PRORP" evidence="9">
    <location>
        <begin position="404"/>
        <end position="546"/>
    </location>
</feature>
<keyword evidence="5" id="KW-0862">Zinc</keyword>
<feature type="compositionally biased region" description="Basic and acidic residues" evidence="8">
    <location>
        <begin position="1"/>
        <end position="12"/>
    </location>
</feature>
<dbReference type="GO" id="GO:0046872">
    <property type="term" value="F:metal ion binding"/>
    <property type="evidence" value="ECO:0007669"/>
    <property type="project" value="UniProtKB-KW"/>
</dbReference>
<comment type="subcellular location">
    <subcellularLocation>
        <location evidence="1">Mitochondrion</location>
    </subcellularLocation>
</comment>
<dbReference type="PANTHER" id="PTHR13547">
    <property type="match status" value="1"/>
</dbReference>
<evidence type="ECO:0000256" key="5">
    <source>
        <dbReference type="ARBA" id="ARBA00022833"/>
    </source>
</evidence>
<dbReference type="PANTHER" id="PTHR13547:SF1">
    <property type="entry name" value="MITOCHONDRIAL RIBONUCLEASE P CATALYTIC SUBUNIT"/>
    <property type="match status" value="1"/>
</dbReference>
<evidence type="ECO:0000256" key="6">
    <source>
        <dbReference type="ARBA" id="ARBA00022946"/>
    </source>
</evidence>
<gene>
    <name evidence="10" type="ORF">JKF63_01505</name>
</gene>
<keyword evidence="11" id="KW-1185">Reference proteome</keyword>
<protein>
    <recommendedName>
        <fullName evidence="9">PRORP domain-containing protein</fullName>
    </recommendedName>
</protein>
<keyword evidence="6" id="KW-0809">Transit peptide</keyword>
<keyword evidence="3" id="KW-0479">Metal-binding</keyword>
<feature type="region of interest" description="Disordered" evidence="8">
    <location>
        <begin position="1"/>
        <end position="27"/>
    </location>
</feature>
<dbReference type="OrthoDB" id="46913at2759"/>
<evidence type="ECO:0000256" key="1">
    <source>
        <dbReference type="ARBA" id="ARBA00004173"/>
    </source>
</evidence>
<comment type="caution">
    <text evidence="10">The sequence shown here is derived from an EMBL/GenBank/DDBJ whole genome shotgun (WGS) entry which is preliminary data.</text>
</comment>
<sequence>MTSTDRSPHTDDGAPPGKRPRAESAPDICETVSDIPEVKSLVKENNAQVRPKYRRHQRDFLNYAFEALCMAATQDPSKAAVALRFLGEMTEKHQELPRNTVISKVLYMWCTPDLVGYGIRLVEALLWNQTKHPDSFRIAFDERVVAVALRLAVQAPTANVALLRRILNALPADSFKRRVFHPLFVHCRTVVDVSLCFEFFDMARVKALEMWDSDYNEILRTIGAARAKAAVTADEAVECTRKVLDVMARHHPVVGAANAQLIRELLGGTVSLVSDDGACSHCGEHLQSFDLSAEDRAVLVQDLIEKLVKPRLQGSSRYEPDTEVSEDTICQRWKEFDEFKAAVEKMSYDTVIDGANVGYYGLNSWYTEAKDALLRFRGVDPSTVPPAERLKVPFPVDVAPKFSLIEDMRNTAERSGKKAVIVLHNRHLTNPSDENAAYAARWREMDALLPSPAFLNDDYCWLYAVLTRQDCCIISNDQMRDHYFTVLQPRFFLRWRQRHRITYKAFYNKVSRSATLRIHLPRPYSVWVQACGTASQRHWHVPYISNIDILLQGTNRTTTTSADVDLSKDGDDECTDWICTQRG</sequence>
<evidence type="ECO:0000259" key="9">
    <source>
        <dbReference type="Pfam" id="PF16953"/>
    </source>
</evidence>